<proteinExistence type="predicted"/>
<feature type="non-terminal residue" evidence="1">
    <location>
        <position position="1"/>
    </location>
</feature>
<dbReference type="Proteomes" id="UP000789342">
    <property type="component" value="Unassembled WGS sequence"/>
</dbReference>
<accession>A0A9N9JQP9</accession>
<evidence type="ECO:0000313" key="1">
    <source>
        <dbReference type="EMBL" id="CAG8789729.1"/>
    </source>
</evidence>
<reference evidence="1" key="1">
    <citation type="submission" date="2021-06" db="EMBL/GenBank/DDBJ databases">
        <authorList>
            <person name="Kallberg Y."/>
            <person name="Tangrot J."/>
            <person name="Rosling A."/>
        </authorList>
    </citation>
    <scope>NUCLEOTIDE SEQUENCE</scope>
    <source>
        <strain evidence="1">CL551</strain>
    </source>
</reference>
<protein>
    <submittedName>
        <fullName evidence="1">2016_t:CDS:1</fullName>
    </submittedName>
</protein>
<keyword evidence="2" id="KW-1185">Reference proteome</keyword>
<gene>
    <name evidence="1" type="ORF">AMORRO_LOCUS18030</name>
</gene>
<feature type="non-terminal residue" evidence="1">
    <location>
        <position position="51"/>
    </location>
</feature>
<name>A0A9N9JQP9_9GLOM</name>
<evidence type="ECO:0000313" key="2">
    <source>
        <dbReference type="Proteomes" id="UP000789342"/>
    </source>
</evidence>
<organism evidence="1 2">
    <name type="scientific">Acaulospora morrowiae</name>
    <dbReference type="NCBI Taxonomy" id="94023"/>
    <lineage>
        <taxon>Eukaryota</taxon>
        <taxon>Fungi</taxon>
        <taxon>Fungi incertae sedis</taxon>
        <taxon>Mucoromycota</taxon>
        <taxon>Glomeromycotina</taxon>
        <taxon>Glomeromycetes</taxon>
        <taxon>Diversisporales</taxon>
        <taxon>Acaulosporaceae</taxon>
        <taxon>Acaulospora</taxon>
    </lineage>
</organism>
<dbReference type="AlphaFoldDB" id="A0A9N9JQP9"/>
<sequence length="51" mass="5895">GEAVSRGEKEESENIMPFIVLHGVNIRVIRNLQLAVRTEFRLKIYLNKLSL</sequence>
<comment type="caution">
    <text evidence="1">The sequence shown here is derived from an EMBL/GenBank/DDBJ whole genome shotgun (WGS) entry which is preliminary data.</text>
</comment>
<dbReference type="EMBL" id="CAJVPV010060200">
    <property type="protein sequence ID" value="CAG8789729.1"/>
    <property type="molecule type" value="Genomic_DNA"/>
</dbReference>